<dbReference type="PANTHER" id="PTHR34820">
    <property type="entry name" value="INNER MEMBRANE PROTEIN YEBZ"/>
    <property type="match status" value="1"/>
</dbReference>
<evidence type="ECO:0000256" key="1">
    <source>
        <dbReference type="ARBA" id="ARBA00004651"/>
    </source>
</evidence>
<feature type="transmembrane region" description="Helical" evidence="6">
    <location>
        <begin position="21"/>
        <end position="41"/>
    </location>
</feature>
<proteinExistence type="predicted"/>
<feature type="transmembrane region" description="Helical" evidence="6">
    <location>
        <begin position="61"/>
        <end position="80"/>
    </location>
</feature>
<reference evidence="8 9" key="1">
    <citation type="submission" date="2015-09" db="EMBL/GenBank/DDBJ databases">
        <title>Draft genome sequence of Kouleothrix aurantiaca JCM 19913.</title>
        <authorList>
            <person name="Hemp J."/>
        </authorList>
    </citation>
    <scope>NUCLEOTIDE SEQUENCE [LARGE SCALE GENOMIC DNA]</scope>
    <source>
        <strain evidence="8 9">COM-B</strain>
    </source>
</reference>
<dbReference type="Proteomes" id="UP000050509">
    <property type="component" value="Unassembled WGS sequence"/>
</dbReference>
<dbReference type="GO" id="GO:0006825">
    <property type="term" value="P:copper ion transport"/>
    <property type="evidence" value="ECO:0007669"/>
    <property type="project" value="InterPro"/>
</dbReference>
<gene>
    <name evidence="8" type="ORF">SE17_30485</name>
</gene>
<dbReference type="GO" id="GO:0005886">
    <property type="term" value="C:plasma membrane"/>
    <property type="evidence" value="ECO:0007669"/>
    <property type="project" value="UniProtKB-SubCell"/>
</dbReference>
<evidence type="ECO:0000256" key="6">
    <source>
        <dbReference type="SAM" id="Phobius"/>
    </source>
</evidence>
<evidence type="ECO:0000256" key="3">
    <source>
        <dbReference type="ARBA" id="ARBA00022692"/>
    </source>
</evidence>
<sequence length="248" mass="26888">MLAARRAPERALPLSLLIPRFTRVALPSVVALTLTGVYQYYLHIQQLDLLAATTYGRALVVKVVVFAVLVALGALNMLILTRRLRGGSQTPARAFGRTVRVELLVGALVLLLAAVMTGVAPSLAAWEAHEQQGIAQTATQGDVDLTLRIAPAQIGDNEFAVDVTDRRPGADAAQTKVLMHFDMQGMEMEGVQTEAKASTGQRYLARGNFTTMGGRWHIGVTLRRAGFDDVQHTFEVDILRGAPFVITE</sequence>
<evidence type="ECO:0000256" key="2">
    <source>
        <dbReference type="ARBA" id="ARBA00022475"/>
    </source>
</evidence>
<dbReference type="EMBL" id="LJCR01001733">
    <property type="protein sequence ID" value="KPV49814.1"/>
    <property type="molecule type" value="Genomic_DNA"/>
</dbReference>
<accession>A0A0P9H7J8</accession>
<evidence type="ECO:0000259" key="7">
    <source>
        <dbReference type="Pfam" id="PF05425"/>
    </source>
</evidence>
<dbReference type="AlphaFoldDB" id="A0A0P9H7J8"/>
<evidence type="ECO:0000256" key="5">
    <source>
        <dbReference type="ARBA" id="ARBA00023136"/>
    </source>
</evidence>
<feature type="transmembrane region" description="Helical" evidence="6">
    <location>
        <begin position="101"/>
        <end position="126"/>
    </location>
</feature>
<organism evidence="8 9">
    <name type="scientific">Kouleothrix aurantiaca</name>
    <dbReference type="NCBI Taxonomy" id="186479"/>
    <lineage>
        <taxon>Bacteria</taxon>
        <taxon>Bacillati</taxon>
        <taxon>Chloroflexota</taxon>
        <taxon>Chloroflexia</taxon>
        <taxon>Chloroflexales</taxon>
        <taxon>Roseiflexineae</taxon>
        <taxon>Roseiflexaceae</taxon>
        <taxon>Kouleothrix</taxon>
    </lineage>
</organism>
<dbReference type="InterPro" id="IPR008457">
    <property type="entry name" value="Cu-R_CopD_dom"/>
</dbReference>
<keyword evidence="9" id="KW-1185">Reference proteome</keyword>
<name>A0A0P9H7J8_9CHLR</name>
<dbReference type="PANTHER" id="PTHR34820:SF4">
    <property type="entry name" value="INNER MEMBRANE PROTEIN YEBZ"/>
    <property type="match status" value="1"/>
</dbReference>
<dbReference type="InterPro" id="IPR032694">
    <property type="entry name" value="CopC/D"/>
</dbReference>
<keyword evidence="2" id="KW-1003">Cell membrane</keyword>
<evidence type="ECO:0000313" key="8">
    <source>
        <dbReference type="EMBL" id="KPV49814.1"/>
    </source>
</evidence>
<feature type="domain" description="Copper resistance protein D" evidence="7">
    <location>
        <begin position="18"/>
        <end position="116"/>
    </location>
</feature>
<keyword evidence="4 6" id="KW-1133">Transmembrane helix</keyword>
<dbReference type="Pfam" id="PF05425">
    <property type="entry name" value="CopD"/>
    <property type="match status" value="1"/>
</dbReference>
<evidence type="ECO:0000256" key="4">
    <source>
        <dbReference type="ARBA" id="ARBA00022989"/>
    </source>
</evidence>
<keyword evidence="3 6" id="KW-0812">Transmembrane</keyword>
<keyword evidence="5 6" id="KW-0472">Membrane</keyword>
<comment type="caution">
    <text evidence="8">The sequence shown here is derived from an EMBL/GenBank/DDBJ whole genome shotgun (WGS) entry which is preliminary data.</text>
</comment>
<comment type="subcellular location">
    <subcellularLocation>
        <location evidence="1">Cell membrane</location>
        <topology evidence="1">Multi-pass membrane protein</topology>
    </subcellularLocation>
</comment>
<protein>
    <recommendedName>
        <fullName evidence="7">Copper resistance protein D domain-containing protein</fullName>
    </recommendedName>
</protein>
<evidence type="ECO:0000313" key="9">
    <source>
        <dbReference type="Proteomes" id="UP000050509"/>
    </source>
</evidence>